<gene>
    <name evidence="1" type="ORF">Tci_927999</name>
</gene>
<keyword evidence="1" id="KW-0548">Nucleotidyltransferase</keyword>
<dbReference type="AlphaFoldDB" id="A0A699XC65"/>
<dbReference type="EMBL" id="BKCJ011824649">
    <property type="protein sequence ID" value="GFD56030.1"/>
    <property type="molecule type" value="Genomic_DNA"/>
</dbReference>
<reference evidence="1" key="1">
    <citation type="journal article" date="2019" name="Sci. Rep.">
        <title>Draft genome of Tanacetum cinerariifolium, the natural source of mosquito coil.</title>
        <authorList>
            <person name="Yamashiro T."/>
            <person name="Shiraishi A."/>
            <person name="Satake H."/>
            <person name="Nakayama K."/>
        </authorList>
    </citation>
    <scope>NUCLEOTIDE SEQUENCE</scope>
</reference>
<sequence length="56" mass="5944">STSGYNGVLKLKSGGSLLDVTDELIKVGQTMGYNMKGCMKNIEAFIGSLADGQVFR</sequence>
<organism evidence="1">
    <name type="scientific">Tanacetum cinerariifolium</name>
    <name type="common">Dalmatian daisy</name>
    <name type="synonym">Chrysanthemum cinerariifolium</name>
    <dbReference type="NCBI Taxonomy" id="118510"/>
    <lineage>
        <taxon>Eukaryota</taxon>
        <taxon>Viridiplantae</taxon>
        <taxon>Streptophyta</taxon>
        <taxon>Embryophyta</taxon>
        <taxon>Tracheophyta</taxon>
        <taxon>Spermatophyta</taxon>
        <taxon>Magnoliopsida</taxon>
        <taxon>eudicotyledons</taxon>
        <taxon>Gunneridae</taxon>
        <taxon>Pentapetalae</taxon>
        <taxon>asterids</taxon>
        <taxon>campanulids</taxon>
        <taxon>Asterales</taxon>
        <taxon>Asteraceae</taxon>
        <taxon>Asteroideae</taxon>
        <taxon>Anthemideae</taxon>
        <taxon>Anthemidinae</taxon>
        <taxon>Tanacetum</taxon>
    </lineage>
</organism>
<comment type="caution">
    <text evidence="1">The sequence shown here is derived from an EMBL/GenBank/DDBJ whole genome shotgun (WGS) entry which is preliminary data.</text>
</comment>
<feature type="non-terminal residue" evidence="1">
    <location>
        <position position="1"/>
    </location>
</feature>
<name>A0A699XC65_TANCI</name>
<dbReference type="GO" id="GO:0003964">
    <property type="term" value="F:RNA-directed DNA polymerase activity"/>
    <property type="evidence" value="ECO:0007669"/>
    <property type="project" value="UniProtKB-KW"/>
</dbReference>
<keyword evidence="1" id="KW-0808">Transferase</keyword>
<protein>
    <submittedName>
        <fullName evidence="1">RNA-directed DNA polymerase, eukaryota, nucleotide-binding alpha-beta plait domain protein</fullName>
    </submittedName>
</protein>
<keyword evidence="1" id="KW-0695">RNA-directed DNA polymerase</keyword>
<accession>A0A699XC65</accession>
<proteinExistence type="predicted"/>
<evidence type="ECO:0000313" key="1">
    <source>
        <dbReference type="EMBL" id="GFD56030.1"/>
    </source>
</evidence>